<dbReference type="Proteomes" id="UP000002038">
    <property type="component" value="Unassembled WGS sequence"/>
</dbReference>
<proteinExistence type="predicted"/>
<organism evidence="2 3">
    <name type="scientific">Blastomyces gilchristii (strain SLH14081)</name>
    <name type="common">Blastomyces dermatitidis</name>
    <dbReference type="NCBI Taxonomy" id="559298"/>
    <lineage>
        <taxon>Eukaryota</taxon>
        <taxon>Fungi</taxon>
        <taxon>Dikarya</taxon>
        <taxon>Ascomycota</taxon>
        <taxon>Pezizomycotina</taxon>
        <taxon>Eurotiomycetes</taxon>
        <taxon>Eurotiomycetidae</taxon>
        <taxon>Onygenales</taxon>
        <taxon>Ajellomycetaceae</taxon>
        <taxon>Blastomyces</taxon>
    </lineage>
</organism>
<dbReference type="GeneID" id="42528249"/>
<protein>
    <submittedName>
        <fullName evidence="2">Uncharacterized protein</fullName>
    </submittedName>
</protein>
<dbReference type="RefSeq" id="XP_031580674.1">
    <property type="nucleotide sequence ID" value="XM_031723495.1"/>
</dbReference>
<dbReference type="EMBL" id="GG657470">
    <property type="protein sequence ID" value="OAT13019.1"/>
    <property type="molecule type" value="Genomic_DNA"/>
</dbReference>
<dbReference type="OrthoDB" id="10395161at2759"/>
<dbReference type="EMBL" id="GG657470">
    <property type="protein sequence ID" value="OAT13020.1"/>
    <property type="molecule type" value="Genomic_DNA"/>
</dbReference>
<evidence type="ECO:0000256" key="1">
    <source>
        <dbReference type="SAM" id="MobiDB-lite"/>
    </source>
</evidence>
<reference evidence="2" key="1">
    <citation type="submission" date="2009-02" db="EMBL/GenBank/DDBJ databases">
        <title>The Genome Sequence of Blastomyces dermatitidis strain SLH14081.</title>
        <authorList>
            <consortium name="The Broad Institute Genome Sequencing Platform"/>
            <consortium name="Broad Institute Microbial Sequencing Center."/>
            <person name="Champion M."/>
            <person name="Cuomo C."/>
            <person name="Ma L.-J."/>
            <person name="Henn M.R."/>
            <person name="Klein B."/>
            <person name="Goldman B."/>
            <person name="Young S."/>
            <person name="Kodira C.D."/>
            <person name="Zeng Q."/>
            <person name="Koehrsen M."/>
            <person name="Alvarado L."/>
            <person name="Berlin A.M."/>
            <person name="Heiman D.I."/>
            <person name="Hepburn T.A."/>
            <person name="Saif S."/>
            <person name="Shea T.D."/>
            <person name="Shenoy N."/>
            <person name="Sykes S."/>
            <person name="Galagan J."/>
            <person name="Nusbaum C."/>
            <person name="Birren B."/>
        </authorList>
    </citation>
    <scope>NUCLEOTIDE SEQUENCE</scope>
    <source>
        <strain evidence="2">SLH14081</strain>
    </source>
</reference>
<dbReference type="AlphaFoldDB" id="A0A179UYV9"/>
<dbReference type="VEuPathDB" id="FungiDB:BDBG_08294"/>
<reference evidence="3" key="2">
    <citation type="journal article" date="2015" name="PLoS Genet.">
        <title>The dynamic genome and transcriptome of the human fungal pathogen Blastomyces and close relative Emmonsia.</title>
        <authorList>
            <person name="Munoz J.F."/>
            <person name="Gauthier G.M."/>
            <person name="Desjardins C.A."/>
            <person name="Gallo J.E."/>
            <person name="Holder J."/>
            <person name="Sullivan T.D."/>
            <person name="Marty A.J."/>
            <person name="Carmen J.C."/>
            <person name="Chen Z."/>
            <person name="Ding L."/>
            <person name="Gujja S."/>
            <person name="Magrini V."/>
            <person name="Misas E."/>
            <person name="Mitreva M."/>
            <person name="Priest M."/>
            <person name="Saif S."/>
            <person name="Whiston E.A."/>
            <person name="Young S."/>
            <person name="Zeng Q."/>
            <person name="Goldman W.E."/>
            <person name="Mardis E.R."/>
            <person name="Taylor J.W."/>
            <person name="McEwen J.G."/>
            <person name="Clay O.K."/>
            <person name="Klein B.S."/>
            <person name="Cuomo C.A."/>
        </authorList>
    </citation>
    <scope>NUCLEOTIDE SEQUENCE [LARGE SCALE GENOMIC DNA]</scope>
    <source>
        <strain evidence="3">SLH14081</strain>
    </source>
</reference>
<dbReference type="RefSeq" id="XP_031580675.1">
    <property type="nucleotide sequence ID" value="XM_031723496.1"/>
</dbReference>
<evidence type="ECO:0000313" key="3">
    <source>
        <dbReference type="Proteomes" id="UP000002038"/>
    </source>
</evidence>
<sequence>MTSLPKWQPESLVRKNGMTEDTSLSTFRSREETGTRKQSLLLKVRQQAEWTKISRLLSIVQACVVCATTHLDYGSVCRGSCSVEFDFDMRCVRSKTISVRGKAVCDPLGPLDRALSL</sequence>
<keyword evidence="3" id="KW-1185">Reference proteome</keyword>
<gene>
    <name evidence="2" type="ORF">BDBG_08294</name>
</gene>
<dbReference type="KEGG" id="bgh:BDBG_08294"/>
<name>A0A179UYV9_BLAGS</name>
<feature type="region of interest" description="Disordered" evidence="1">
    <location>
        <begin position="1"/>
        <end position="36"/>
    </location>
</feature>
<accession>A0A179UYV9</accession>
<evidence type="ECO:0000313" key="2">
    <source>
        <dbReference type="EMBL" id="OAT13020.1"/>
    </source>
</evidence>